<dbReference type="InterPro" id="IPR011004">
    <property type="entry name" value="Trimer_LpxA-like_sf"/>
</dbReference>
<dbReference type="Proteomes" id="UP000002663">
    <property type="component" value="Chromosome"/>
</dbReference>
<dbReference type="Gene3D" id="2.160.10.10">
    <property type="entry name" value="Hexapeptide repeat proteins"/>
    <property type="match status" value="1"/>
</dbReference>
<gene>
    <name evidence="1" type="ordered locus">TEH_16180</name>
</gene>
<dbReference type="SUPFAM" id="SSF51161">
    <property type="entry name" value="Trimeric LpxA-like enzymes"/>
    <property type="match status" value="1"/>
</dbReference>
<reference evidence="1 2" key="1">
    <citation type="submission" date="2011-01" db="EMBL/GenBank/DDBJ databases">
        <title>Whole genome sequence of Tetragenococcus halophilus NBRC 12172.</title>
        <authorList>
            <person name="Nakazawa H."/>
            <person name="Omata S."/>
            <person name="Koga C."/>
            <person name="Watanabe Y."/>
            <person name="Katano Y."/>
            <person name="Ito N."/>
            <person name="Tsukatani N."/>
            <person name="Ankai A."/>
            <person name="Oguchi A."/>
            <person name="Fukui S."/>
            <person name="Yashiro I."/>
            <person name="Kamata S."/>
            <person name="Hashimoto Y."/>
            <person name="Yamazaki J."/>
            <person name="Taguchi H."/>
            <person name="Tanaka A."/>
            <person name="Koyama T."/>
            <person name="Ichige A."/>
            <person name="Hanya Y."/>
            <person name="Tanikawa S."/>
            <person name="Yamazaki S."/>
            <person name="Fujita N."/>
        </authorList>
    </citation>
    <scope>NUCLEOTIDE SEQUENCE [LARGE SCALE GENOMIC DNA]</scope>
    <source>
        <strain evidence="2">DSM 20338 / JCM 20259 / NCIMB 9735 / NBRC 12172</strain>
    </source>
</reference>
<keyword evidence="1" id="KW-0808">Transferase</keyword>
<dbReference type="PANTHER" id="PTHR23416">
    <property type="entry name" value="SIALIC ACID SYNTHASE-RELATED"/>
    <property type="match status" value="1"/>
</dbReference>
<name>A0AAN1SH64_TETHN</name>
<dbReference type="Pfam" id="PF00132">
    <property type="entry name" value="Hexapep"/>
    <property type="match status" value="1"/>
</dbReference>
<dbReference type="InterPro" id="IPR001451">
    <property type="entry name" value="Hexapep"/>
</dbReference>
<dbReference type="InterPro" id="IPR051159">
    <property type="entry name" value="Hexapeptide_acetyltransf"/>
</dbReference>
<proteinExistence type="predicted"/>
<dbReference type="CDD" id="cd04647">
    <property type="entry name" value="LbH_MAT_like"/>
    <property type="match status" value="1"/>
</dbReference>
<dbReference type="RefSeq" id="WP_014124991.1">
    <property type="nucleotide sequence ID" value="NC_016052.1"/>
</dbReference>
<dbReference type="EC" id="2.3.1.-" evidence="1"/>
<dbReference type="GO" id="GO:0016746">
    <property type="term" value="F:acyltransferase activity"/>
    <property type="evidence" value="ECO:0007669"/>
    <property type="project" value="UniProtKB-KW"/>
</dbReference>
<sequence length="270" mass="30640">MSTIKSVEEINDIENNFIISESFSNIQFKNSKINFNGENNYIFIDKDAKLTNTIITFHGDNSVLYIGKTRNSKVEVKVTLHNNSLVFFNDGCTFNKSSTFIASEGKDIVVGRDVMFSSGCWLRNSDVHMIYDENKRRINESSDIIIGDHVWVGQNSYILKGSCIGSGSIIGLGSVVAKNIETNSSNAGNPVKKIKDHIFWDRQSSHFFVEKDTKKNKVYVKDPTSYLFKGEDNLVKWQKAISERPVFNKNFEIEAFIKQLKNIDPLVVLN</sequence>
<dbReference type="AlphaFoldDB" id="A0AAN1SH64"/>
<evidence type="ECO:0000313" key="1">
    <source>
        <dbReference type="EMBL" id="BAK94945.1"/>
    </source>
</evidence>
<organism evidence="1 2">
    <name type="scientific">Tetragenococcus halophilus (strain DSM 20338 / JCM 20259 / NCIMB 9735 / NBRC 12172)</name>
    <name type="common">Pediococcus halophilus</name>
    <dbReference type="NCBI Taxonomy" id="945021"/>
    <lineage>
        <taxon>Bacteria</taxon>
        <taxon>Bacillati</taxon>
        <taxon>Bacillota</taxon>
        <taxon>Bacilli</taxon>
        <taxon>Lactobacillales</taxon>
        <taxon>Enterococcaceae</taxon>
        <taxon>Tetragenococcus</taxon>
    </lineage>
</organism>
<evidence type="ECO:0000313" key="2">
    <source>
        <dbReference type="Proteomes" id="UP000002663"/>
    </source>
</evidence>
<accession>A0AAN1SH64</accession>
<dbReference type="KEGG" id="thl:TEH_16180"/>
<dbReference type="PANTHER" id="PTHR23416:SF78">
    <property type="entry name" value="LIPOPOLYSACCHARIDE BIOSYNTHESIS O-ACETYL TRANSFERASE WBBJ-RELATED"/>
    <property type="match status" value="1"/>
</dbReference>
<keyword evidence="1" id="KW-0012">Acyltransferase</keyword>
<dbReference type="EMBL" id="AP012046">
    <property type="protein sequence ID" value="BAK94945.1"/>
    <property type="molecule type" value="Genomic_DNA"/>
</dbReference>
<protein>
    <submittedName>
        <fullName evidence="1">Acetyltransferase</fullName>
        <ecNumber evidence="1">2.3.1.-</ecNumber>
    </submittedName>
</protein>